<comment type="caution">
    <text evidence="4">The sequence shown here is derived from an EMBL/GenBank/DDBJ whole genome shotgun (WGS) entry which is preliminary data.</text>
</comment>
<evidence type="ECO:0000313" key="4">
    <source>
        <dbReference type="EMBL" id="MBB3139279.1"/>
    </source>
</evidence>
<dbReference type="InterPro" id="IPR050300">
    <property type="entry name" value="GDXG_lipolytic_enzyme"/>
</dbReference>
<keyword evidence="1 4" id="KW-0378">Hydrolase</keyword>
<dbReference type="EC" id="3.5.1.9" evidence="4"/>
<dbReference type="InterPro" id="IPR049492">
    <property type="entry name" value="BD-FAE-like_dom"/>
</dbReference>
<dbReference type="SUPFAM" id="SSF53474">
    <property type="entry name" value="alpha/beta-Hydrolases"/>
    <property type="match status" value="1"/>
</dbReference>
<dbReference type="Proteomes" id="UP000525987">
    <property type="component" value="Unassembled WGS sequence"/>
</dbReference>
<evidence type="ECO:0000259" key="3">
    <source>
        <dbReference type="Pfam" id="PF20434"/>
    </source>
</evidence>
<evidence type="ECO:0000256" key="2">
    <source>
        <dbReference type="SAM" id="MobiDB-lite"/>
    </source>
</evidence>
<dbReference type="RefSeq" id="WP_183385708.1">
    <property type="nucleotide sequence ID" value="NZ_JACHXM010000001.1"/>
</dbReference>
<keyword evidence="5" id="KW-1185">Reference proteome</keyword>
<feature type="domain" description="BD-FAE-like" evidence="3">
    <location>
        <begin position="54"/>
        <end position="154"/>
    </location>
</feature>
<accession>A0A7W5G3P0</accession>
<proteinExistence type="predicted"/>
<dbReference type="PANTHER" id="PTHR48081">
    <property type="entry name" value="AB HYDROLASE SUPERFAMILY PROTEIN C4A8.06C"/>
    <property type="match status" value="1"/>
</dbReference>
<organism evidence="4 5">
    <name type="scientific">Halomonas organivorans</name>
    <dbReference type="NCBI Taxonomy" id="257772"/>
    <lineage>
        <taxon>Bacteria</taxon>
        <taxon>Pseudomonadati</taxon>
        <taxon>Pseudomonadota</taxon>
        <taxon>Gammaproteobacteria</taxon>
        <taxon>Oceanospirillales</taxon>
        <taxon>Halomonadaceae</taxon>
        <taxon>Halomonas</taxon>
    </lineage>
</organism>
<evidence type="ECO:0000256" key="1">
    <source>
        <dbReference type="ARBA" id="ARBA00022801"/>
    </source>
</evidence>
<dbReference type="InterPro" id="IPR029058">
    <property type="entry name" value="AB_hydrolase_fold"/>
</dbReference>
<dbReference type="Pfam" id="PF20434">
    <property type="entry name" value="BD-FAE"/>
    <property type="match status" value="1"/>
</dbReference>
<feature type="region of interest" description="Disordered" evidence="2">
    <location>
        <begin position="261"/>
        <end position="280"/>
    </location>
</feature>
<dbReference type="PANTHER" id="PTHR48081:SF33">
    <property type="entry name" value="KYNURENINE FORMAMIDASE"/>
    <property type="match status" value="1"/>
</dbReference>
<evidence type="ECO:0000313" key="5">
    <source>
        <dbReference type="Proteomes" id="UP000525987"/>
    </source>
</evidence>
<sequence length="280" mass="30777">MTDQALDHAYSPSRWARNFDASLERQAALGRRLRERHVPQRLSYGSGAWEGINLFLPATGKPRSLMAFLHGGYWQELDASATDFMAADWLEAGWAFASVDYPLAPQASIEAMIEACRHAVAVLRHVLGELNREASLHLGGHSAGAHLALMSCLGGKGLSGIDSLWLISGIYDLRPLVETYINEPLGLDHERAERLSPLCQPLAGLPPLHLVCGAFDPPAFHAQSEWLDEQVRAARVPSRLTVLKDCDHFDILERLGCMPGRSRDDPSANVSSWVEVGEQP</sequence>
<dbReference type="GO" id="GO:0004061">
    <property type="term" value="F:arylformamidase activity"/>
    <property type="evidence" value="ECO:0007669"/>
    <property type="project" value="UniProtKB-EC"/>
</dbReference>
<name>A0A7W5G3P0_9GAMM</name>
<dbReference type="Gene3D" id="3.40.50.1820">
    <property type="entry name" value="alpha/beta hydrolase"/>
    <property type="match status" value="1"/>
</dbReference>
<protein>
    <submittedName>
        <fullName evidence="4">Arylformamidase</fullName>
        <ecNumber evidence="4">3.5.1.9</ecNumber>
    </submittedName>
</protein>
<dbReference type="AlphaFoldDB" id="A0A7W5G3P0"/>
<dbReference type="EMBL" id="JACHXM010000001">
    <property type="protein sequence ID" value="MBB3139279.1"/>
    <property type="molecule type" value="Genomic_DNA"/>
</dbReference>
<gene>
    <name evidence="4" type="ORF">FHR96_000125</name>
</gene>
<reference evidence="4 5" key="1">
    <citation type="submission" date="2020-08" db="EMBL/GenBank/DDBJ databases">
        <title>Genomic Encyclopedia of Type Strains, Phase III (KMG-III): the genomes of soil and plant-associated and newly described type strains.</title>
        <authorList>
            <person name="Whitman W."/>
        </authorList>
    </citation>
    <scope>NUCLEOTIDE SEQUENCE [LARGE SCALE GENOMIC DNA]</scope>
    <source>
        <strain evidence="4 5">CECT 5995</strain>
    </source>
</reference>